<dbReference type="PROSITE" id="PS50928">
    <property type="entry name" value="ABC_TM1"/>
    <property type="match status" value="1"/>
</dbReference>
<keyword evidence="6 7" id="KW-0472">Membrane</keyword>
<feature type="transmembrane region" description="Helical" evidence="7">
    <location>
        <begin position="109"/>
        <end position="128"/>
    </location>
</feature>
<feature type="domain" description="ABC transmembrane type-1" evidence="8">
    <location>
        <begin position="74"/>
        <end position="273"/>
    </location>
</feature>
<dbReference type="InterPro" id="IPR035906">
    <property type="entry name" value="MetI-like_sf"/>
</dbReference>
<dbReference type="PANTHER" id="PTHR43744:SF9">
    <property type="entry name" value="POLYGALACTURONAN_RHAMNOGALACTURONAN TRANSPORT SYSTEM PERMEASE PROTEIN YTCP"/>
    <property type="match status" value="1"/>
</dbReference>
<evidence type="ECO:0000256" key="4">
    <source>
        <dbReference type="ARBA" id="ARBA00022692"/>
    </source>
</evidence>
<accession>A0A1V4IHH7</accession>
<keyword evidence="3" id="KW-1003">Cell membrane</keyword>
<keyword evidence="2 7" id="KW-0813">Transport</keyword>
<dbReference type="EMBL" id="MZGV01000047">
    <property type="protein sequence ID" value="OPJ59274.1"/>
    <property type="molecule type" value="Genomic_DNA"/>
</dbReference>
<dbReference type="GO" id="GO:0055085">
    <property type="term" value="P:transmembrane transport"/>
    <property type="evidence" value="ECO:0007669"/>
    <property type="project" value="InterPro"/>
</dbReference>
<gene>
    <name evidence="9" type="primary">araQ_19</name>
    <name evidence="9" type="ORF">CLORY_33600</name>
</gene>
<reference evidence="9 10" key="1">
    <citation type="submission" date="2017-03" db="EMBL/GenBank/DDBJ databases">
        <title>Genome sequence of Clostridium oryzae DSM 28571.</title>
        <authorList>
            <person name="Poehlein A."/>
            <person name="Daniel R."/>
        </authorList>
    </citation>
    <scope>NUCLEOTIDE SEQUENCE [LARGE SCALE GENOMIC DNA]</scope>
    <source>
        <strain evidence="9 10">DSM 28571</strain>
    </source>
</reference>
<comment type="subcellular location">
    <subcellularLocation>
        <location evidence="1 7">Cell membrane</location>
        <topology evidence="1 7">Multi-pass membrane protein</topology>
    </subcellularLocation>
</comment>
<feature type="transmembrane region" description="Helical" evidence="7">
    <location>
        <begin position="182"/>
        <end position="204"/>
    </location>
</feature>
<feature type="transmembrane region" description="Helical" evidence="7">
    <location>
        <begin position="257"/>
        <end position="276"/>
    </location>
</feature>
<evidence type="ECO:0000256" key="7">
    <source>
        <dbReference type="RuleBase" id="RU363032"/>
    </source>
</evidence>
<evidence type="ECO:0000256" key="1">
    <source>
        <dbReference type="ARBA" id="ARBA00004651"/>
    </source>
</evidence>
<keyword evidence="10" id="KW-1185">Reference proteome</keyword>
<dbReference type="STRING" id="1450648.CLORY_33600"/>
<proteinExistence type="inferred from homology"/>
<comment type="similarity">
    <text evidence="7">Belongs to the binding-protein-dependent transport system permease family.</text>
</comment>
<sequence>MIKKSKSYRLFQSFNILFMLLVIAVTLYPFIYVVAQSFSSEHYINAGKVFFLPKGLNIDTYKEVMKQQDFWINYKNTVIYTVVATAISMFMTTIFAYALSKKRLKARGFFLAIVVFTMFFNGGLIPNYLLVKYLGMRNTIWSVVIPGAISTWNLLIMKSFFESMPNELEEAASVDGLNTYGILIRIILPLSLPILTTITLFYAVGNWNSWFGAFLYMDKKDMFPVQLYLRNIIAGASATSVNQGTDTDAQQQVAANIKSVSIVLTVLPIICIYPFIQKYFVTGVMIGSVKG</sequence>
<evidence type="ECO:0000256" key="2">
    <source>
        <dbReference type="ARBA" id="ARBA00022448"/>
    </source>
</evidence>
<feature type="transmembrane region" description="Helical" evidence="7">
    <location>
        <begin position="140"/>
        <end position="161"/>
    </location>
</feature>
<organism evidence="9 10">
    <name type="scientific">Clostridium oryzae</name>
    <dbReference type="NCBI Taxonomy" id="1450648"/>
    <lineage>
        <taxon>Bacteria</taxon>
        <taxon>Bacillati</taxon>
        <taxon>Bacillota</taxon>
        <taxon>Clostridia</taxon>
        <taxon>Eubacteriales</taxon>
        <taxon>Clostridiaceae</taxon>
        <taxon>Clostridium</taxon>
    </lineage>
</organism>
<feature type="transmembrane region" description="Helical" evidence="7">
    <location>
        <begin position="78"/>
        <end position="97"/>
    </location>
</feature>
<evidence type="ECO:0000256" key="5">
    <source>
        <dbReference type="ARBA" id="ARBA00022989"/>
    </source>
</evidence>
<evidence type="ECO:0000313" key="10">
    <source>
        <dbReference type="Proteomes" id="UP000190080"/>
    </source>
</evidence>
<comment type="caution">
    <text evidence="9">The sequence shown here is derived from an EMBL/GenBank/DDBJ whole genome shotgun (WGS) entry which is preliminary data.</text>
</comment>
<dbReference type="SUPFAM" id="SSF161098">
    <property type="entry name" value="MetI-like"/>
    <property type="match status" value="1"/>
</dbReference>
<dbReference type="Proteomes" id="UP000190080">
    <property type="component" value="Unassembled WGS sequence"/>
</dbReference>
<keyword evidence="4 7" id="KW-0812">Transmembrane</keyword>
<evidence type="ECO:0000256" key="3">
    <source>
        <dbReference type="ARBA" id="ARBA00022475"/>
    </source>
</evidence>
<evidence type="ECO:0000259" key="8">
    <source>
        <dbReference type="PROSITE" id="PS50928"/>
    </source>
</evidence>
<dbReference type="Gene3D" id="1.10.3720.10">
    <property type="entry name" value="MetI-like"/>
    <property type="match status" value="1"/>
</dbReference>
<evidence type="ECO:0000313" key="9">
    <source>
        <dbReference type="EMBL" id="OPJ59274.1"/>
    </source>
</evidence>
<dbReference type="PANTHER" id="PTHR43744">
    <property type="entry name" value="ABC TRANSPORTER PERMEASE PROTEIN MG189-RELATED-RELATED"/>
    <property type="match status" value="1"/>
</dbReference>
<name>A0A1V4IHH7_9CLOT</name>
<keyword evidence="5 7" id="KW-1133">Transmembrane helix</keyword>
<dbReference type="Pfam" id="PF00528">
    <property type="entry name" value="BPD_transp_1"/>
    <property type="match status" value="1"/>
</dbReference>
<dbReference type="CDD" id="cd06261">
    <property type="entry name" value="TM_PBP2"/>
    <property type="match status" value="1"/>
</dbReference>
<dbReference type="InterPro" id="IPR000515">
    <property type="entry name" value="MetI-like"/>
</dbReference>
<dbReference type="GO" id="GO:0005886">
    <property type="term" value="C:plasma membrane"/>
    <property type="evidence" value="ECO:0007669"/>
    <property type="project" value="UniProtKB-SubCell"/>
</dbReference>
<feature type="transmembrane region" description="Helical" evidence="7">
    <location>
        <begin position="12"/>
        <end position="35"/>
    </location>
</feature>
<dbReference type="RefSeq" id="WP_079426613.1">
    <property type="nucleotide sequence ID" value="NZ_MZGV01000047.1"/>
</dbReference>
<dbReference type="AlphaFoldDB" id="A0A1V4IHH7"/>
<dbReference type="OrthoDB" id="157184at2"/>
<protein>
    <submittedName>
        <fullName evidence="9">L-arabinose transport system permease protein AraQ</fullName>
    </submittedName>
</protein>
<evidence type="ECO:0000256" key="6">
    <source>
        <dbReference type="ARBA" id="ARBA00023136"/>
    </source>
</evidence>